<keyword evidence="1" id="KW-0812">Transmembrane</keyword>
<sequence length="204" mass="23706">MISKKRYFPIIIVVIIFAFFMFNRSNTIKHNVADVEELSNISTNLQDSYDILLLDSSKIYEKDDSSNIPIEDNPEGVVYINKEDIYTIENLFKNADLTLTTQSETLNLIKTKDKNIYTKVKYQITENNPGNARGLFLGPGYILVDGTFYQILVKDGHFIYAKGKFTESEMKVIEDIYQRARKCLLKFEIINFIFIHTTIIQYII</sequence>
<organism evidence="2 3">
    <name type="scientific">Paraclostridium bifermentans</name>
    <name type="common">Clostridium bifermentans</name>
    <dbReference type="NCBI Taxonomy" id="1490"/>
    <lineage>
        <taxon>Bacteria</taxon>
        <taxon>Bacillati</taxon>
        <taxon>Bacillota</taxon>
        <taxon>Clostridia</taxon>
        <taxon>Peptostreptococcales</taxon>
        <taxon>Peptostreptococcaceae</taxon>
        <taxon>Paraclostridium</taxon>
    </lineage>
</organism>
<gene>
    <name evidence="2" type="ORF">D4A35_16225</name>
</gene>
<feature type="transmembrane region" description="Helical" evidence="1">
    <location>
        <begin position="6"/>
        <end position="22"/>
    </location>
</feature>
<evidence type="ECO:0000313" key="2">
    <source>
        <dbReference type="EMBL" id="QEZ70367.1"/>
    </source>
</evidence>
<keyword evidence="1" id="KW-1133">Transmembrane helix</keyword>
<name>A0A5P3XJ40_PARBF</name>
<reference evidence="2 3" key="1">
    <citation type="submission" date="2018-09" db="EMBL/GenBank/DDBJ databases">
        <title>A clostridial neurotoxin that targets Anopheles mosquitoes.</title>
        <authorList>
            <person name="Contreras E."/>
            <person name="Masuyer G."/>
            <person name="Qureshi N."/>
            <person name="Chawla S."/>
            <person name="Lim H.L."/>
            <person name="Chen J."/>
            <person name="Stenmark P."/>
            <person name="Gill S."/>
        </authorList>
    </citation>
    <scope>NUCLEOTIDE SEQUENCE [LARGE SCALE GENOMIC DNA]</scope>
    <source>
        <strain evidence="2 3">Cbm</strain>
    </source>
</reference>
<dbReference type="Proteomes" id="UP000326961">
    <property type="component" value="Chromosome"/>
</dbReference>
<keyword evidence="1" id="KW-0472">Membrane</keyword>
<dbReference type="EMBL" id="CP032452">
    <property type="protein sequence ID" value="QEZ70367.1"/>
    <property type="molecule type" value="Genomic_DNA"/>
</dbReference>
<evidence type="ECO:0000313" key="3">
    <source>
        <dbReference type="Proteomes" id="UP000326961"/>
    </source>
</evidence>
<proteinExistence type="predicted"/>
<accession>A0A5P3XJ40</accession>
<dbReference type="AlphaFoldDB" id="A0A5P3XJ40"/>
<evidence type="ECO:0000256" key="1">
    <source>
        <dbReference type="SAM" id="Phobius"/>
    </source>
</evidence>
<protein>
    <submittedName>
        <fullName evidence="2">Uncharacterized protein</fullName>
    </submittedName>
</protein>
<dbReference type="RefSeq" id="WP_150887197.1">
    <property type="nucleotide sequence ID" value="NZ_RAHB01000010.1"/>
</dbReference>